<dbReference type="PROSITE" id="PS50982">
    <property type="entry name" value="MBD"/>
    <property type="match status" value="1"/>
</dbReference>
<organism evidence="8 9">
    <name type="scientific">Quillaja saponaria</name>
    <name type="common">Soap bark tree</name>
    <dbReference type="NCBI Taxonomy" id="32244"/>
    <lineage>
        <taxon>Eukaryota</taxon>
        <taxon>Viridiplantae</taxon>
        <taxon>Streptophyta</taxon>
        <taxon>Embryophyta</taxon>
        <taxon>Tracheophyta</taxon>
        <taxon>Spermatophyta</taxon>
        <taxon>Magnoliopsida</taxon>
        <taxon>eudicotyledons</taxon>
        <taxon>Gunneridae</taxon>
        <taxon>Pentapetalae</taxon>
        <taxon>rosids</taxon>
        <taxon>fabids</taxon>
        <taxon>Fabales</taxon>
        <taxon>Quillajaceae</taxon>
        <taxon>Quillaja</taxon>
    </lineage>
</organism>
<protein>
    <submittedName>
        <fullName evidence="8">Methyl-CpG-binding domain-containing protein</fullName>
    </submittedName>
</protein>
<feature type="region of interest" description="Disordered" evidence="6">
    <location>
        <begin position="67"/>
        <end position="89"/>
    </location>
</feature>
<dbReference type="Pfam" id="PF01429">
    <property type="entry name" value="MBD"/>
    <property type="match status" value="1"/>
</dbReference>
<keyword evidence="9" id="KW-1185">Reference proteome</keyword>
<evidence type="ECO:0000313" key="8">
    <source>
        <dbReference type="EMBL" id="KAJ7978934.1"/>
    </source>
</evidence>
<feature type="compositionally biased region" description="Basic and acidic residues" evidence="6">
    <location>
        <begin position="157"/>
        <end position="169"/>
    </location>
</feature>
<evidence type="ECO:0000259" key="7">
    <source>
        <dbReference type="PROSITE" id="PS50982"/>
    </source>
</evidence>
<keyword evidence="5" id="KW-0539">Nucleus</keyword>
<evidence type="ECO:0000256" key="2">
    <source>
        <dbReference type="ARBA" id="ARBA00023015"/>
    </source>
</evidence>
<dbReference type="SUPFAM" id="SSF54171">
    <property type="entry name" value="DNA-binding domain"/>
    <property type="match status" value="1"/>
</dbReference>
<dbReference type="AlphaFoldDB" id="A0AAD7QCF6"/>
<accession>A0AAD7QCF6</accession>
<evidence type="ECO:0000256" key="1">
    <source>
        <dbReference type="ARBA" id="ARBA00004123"/>
    </source>
</evidence>
<feature type="compositionally biased region" description="Basic and acidic residues" evidence="6">
    <location>
        <begin position="263"/>
        <end position="289"/>
    </location>
</feature>
<feature type="compositionally biased region" description="Basic and acidic residues" evidence="6">
    <location>
        <begin position="333"/>
        <end position="350"/>
    </location>
</feature>
<evidence type="ECO:0000256" key="3">
    <source>
        <dbReference type="ARBA" id="ARBA00023125"/>
    </source>
</evidence>
<evidence type="ECO:0000256" key="6">
    <source>
        <dbReference type="SAM" id="MobiDB-lite"/>
    </source>
</evidence>
<keyword evidence="2" id="KW-0805">Transcription regulation</keyword>
<dbReference type="InterPro" id="IPR039622">
    <property type="entry name" value="MBD10/11"/>
</dbReference>
<sequence length="401" mass="44416">MSYNGIDQRHVSLYQRTVTFPGTSEKPSLTSVSARENTPLIPQRVRSPNPLLISSFFILILSRTQTSNKTRQTHKQRKRPMEKEGTREEAFSLELPAPPGWKKKFVPKKGGTPKKNEIIFTAPTGEEINNKKQLEQFLKAHLGEPAVSEFDWGTGETPRRSARISEKAKAAPLPESEPPKKRGRKSSASRKDDKDTEPAAEGTETKEVKMQEAEKTEKDNGGAEVEKNVLKENEESKAEDSGTNTESAQPAEAKVGEVNIPNDDEKHKKKTADEQEDLKGNLGDKESKGSDVPWNENEKTEGAKLVENTEQPKVEAEKEDESGEQNKFETATADEKKAEVEGEVKEEHSGNAHATVGETKEKEGTVGKNEDHNSGLKEISKKIEEVVENGNRSIEAGEVKP</sequence>
<keyword evidence="4" id="KW-0804">Transcription</keyword>
<proteinExistence type="predicted"/>
<feature type="compositionally biased region" description="Basic and acidic residues" evidence="6">
    <location>
        <begin position="189"/>
        <end position="240"/>
    </location>
</feature>
<reference evidence="8" key="1">
    <citation type="journal article" date="2023" name="Science">
        <title>Elucidation of the pathway for biosynthesis of saponin adjuvants from the soapbark tree.</title>
        <authorList>
            <person name="Reed J."/>
            <person name="Orme A."/>
            <person name="El-Demerdash A."/>
            <person name="Owen C."/>
            <person name="Martin L.B.B."/>
            <person name="Misra R.C."/>
            <person name="Kikuchi S."/>
            <person name="Rejzek M."/>
            <person name="Martin A.C."/>
            <person name="Harkess A."/>
            <person name="Leebens-Mack J."/>
            <person name="Louveau T."/>
            <person name="Stephenson M.J."/>
            <person name="Osbourn A."/>
        </authorList>
    </citation>
    <scope>NUCLEOTIDE SEQUENCE</scope>
    <source>
        <strain evidence="8">S10</strain>
    </source>
</reference>
<comment type="subcellular location">
    <subcellularLocation>
        <location evidence="1">Nucleus</location>
    </subcellularLocation>
</comment>
<dbReference type="KEGG" id="qsa:O6P43_002390"/>
<name>A0AAD7QCF6_QUISA</name>
<feature type="compositionally biased region" description="Basic and acidic residues" evidence="6">
    <location>
        <begin position="79"/>
        <end position="89"/>
    </location>
</feature>
<feature type="compositionally biased region" description="Basic and acidic residues" evidence="6">
    <location>
        <begin position="358"/>
        <end position="380"/>
    </location>
</feature>
<evidence type="ECO:0000313" key="9">
    <source>
        <dbReference type="Proteomes" id="UP001163823"/>
    </source>
</evidence>
<dbReference type="Gene3D" id="3.30.890.10">
    <property type="entry name" value="Methyl-cpg-binding Protein 2, Chain A"/>
    <property type="match status" value="1"/>
</dbReference>
<dbReference type="PANTHER" id="PTHR33729">
    <property type="entry name" value="METHYL-CPG BINDING DOMAIN CONTAINING PROTEIN, EXPRESSED"/>
    <property type="match status" value="1"/>
</dbReference>
<evidence type="ECO:0000256" key="5">
    <source>
        <dbReference type="ARBA" id="ARBA00023242"/>
    </source>
</evidence>
<keyword evidence="3" id="KW-0238">DNA-binding</keyword>
<gene>
    <name evidence="8" type="ORF">O6P43_002390</name>
</gene>
<dbReference type="InterPro" id="IPR016177">
    <property type="entry name" value="DNA-bd_dom_sf"/>
</dbReference>
<feature type="region of interest" description="Disordered" evidence="6">
    <location>
        <begin position="148"/>
        <end position="380"/>
    </location>
</feature>
<dbReference type="EMBL" id="JARAOO010000002">
    <property type="protein sequence ID" value="KAJ7978934.1"/>
    <property type="molecule type" value="Genomic_DNA"/>
</dbReference>
<dbReference type="PANTHER" id="PTHR33729:SF6">
    <property type="entry name" value="METHYL-CPG-BINDING DOMAIN-CONTAINING PROTEIN 11"/>
    <property type="match status" value="1"/>
</dbReference>
<dbReference type="GO" id="GO:0003677">
    <property type="term" value="F:DNA binding"/>
    <property type="evidence" value="ECO:0007669"/>
    <property type="project" value="UniProtKB-KW"/>
</dbReference>
<evidence type="ECO:0000256" key="4">
    <source>
        <dbReference type="ARBA" id="ARBA00023163"/>
    </source>
</evidence>
<feature type="domain" description="MBD" evidence="7">
    <location>
        <begin position="87"/>
        <end position="157"/>
    </location>
</feature>
<dbReference type="InterPro" id="IPR001739">
    <property type="entry name" value="Methyl_CpG_DNA-bd"/>
</dbReference>
<comment type="caution">
    <text evidence="8">The sequence shown here is derived from an EMBL/GenBank/DDBJ whole genome shotgun (WGS) entry which is preliminary data.</text>
</comment>
<dbReference type="Proteomes" id="UP001163823">
    <property type="component" value="Chromosome 2"/>
</dbReference>
<dbReference type="GO" id="GO:0005634">
    <property type="term" value="C:nucleus"/>
    <property type="evidence" value="ECO:0007669"/>
    <property type="project" value="UniProtKB-SubCell"/>
</dbReference>